<organism evidence="2 3">
    <name type="scientific">Esox lucius</name>
    <name type="common">Northern pike</name>
    <dbReference type="NCBI Taxonomy" id="8010"/>
    <lineage>
        <taxon>Eukaryota</taxon>
        <taxon>Metazoa</taxon>
        <taxon>Chordata</taxon>
        <taxon>Craniata</taxon>
        <taxon>Vertebrata</taxon>
        <taxon>Euteleostomi</taxon>
        <taxon>Actinopterygii</taxon>
        <taxon>Neopterygii</taxon>
        <taxon>Teleostei</taxon>
        <taxon>Protacanthopterygii</taxon>
        <taxon>Esociformes</taxon>
        <taxon>Esocidae</taxon>
        <taxon>Esox</taxon>
    </lineage>
</organism>
<dbReference type="InParanoid" id="A0A6Q2ZFK3"/>
<dbReference type="Proteomes" id="UP000265140">
    <property type="component" value="Chromosome 20"/>
</dbReference>
<dbReference type="SUPFAM" id="SSF53098">
    <property type="entry name" value="Ribonuclease H-like"/>
    <property type="match status" value="1"/>
</dbReference>
<dbReference type="InterPro" id="IPR001584">
    <property type="entry name" value="Integrase_cat-core"/>
</dbReference>
<dbReference type="AlphaFoldDB" id="A0A6Q2ZFK3"/>
<dbReference type="GO" id="GO:0015074">
    <property type="term" value="P:DNA integration"/>
    <property type="evidence" value="ECO:0007669"/>
    <property type="project" value="InterPro"/>
</dbReference>
<accession>A0A6Q2ZFK3</accession>
<protein>
    <recommendedName>
        <fullName evidence="1">Integrase catalytic domain-containing protein</fullName>
    </recommendedName>
</protein>
<dbReference type="InterPro" id="IPR036397">
    <property type="entry name" value="RNaseH_sf"/>
</dbReference>
<sequence>MKDMCKMLNIKQRFHVPYRPQAAGFVERQNHFLKELIAKQIAQPKIQWIDALPTVLTVIRATPSRATGISPYKLMTGRAMWLPIDPEVKPADLGPLLFSTQHTVLKQIQNRLKVQYALATLRNAQSHIQSLKVVLLKETLTRLFCVLQTLCVLQTFQCSVSIPGSLQQG</sequence>
<dbReference type="GO" id="GO:0003676">
    <property type="term" value="F:nucleic acid binding"/>
    <property type="evidence" value="ECO:0007669"/>
    <property type="project" value="InterPro"/>
</dbReference>
<name>A0A6Q2ZFK3_ESOLU</name>
<feature type="domain" description="Integrase catalytic" evidence="1">
    <location>
        <begin position="1"/>
        <end position="79"/>
    </location>
</feature>
<dbReference type="InterPro" id="IPR050951">
    <property type="entry name" value="Retrovirus_Pol_polyprotein"/>
</dbReference>
<dbReference type="InterPro" id="IPR012337">
    <property type="entry name" value="RNaseH-like_sf"/>
</dbReference>
<evidence type="ECO:0000313" key="2">
    <source>
        <dbReference type="Ensembl" id="ENSELUP00000076648.2"/>
    </source>
</evidence>
<dbReference type="Gene3D" id="3.30.420.10">
    <property type="entry name" value="Ribonuclease H-like superfamily/Ribonuclease H"/>
    <property type="match status" value="1"/>
</dbReference>
<keyword evidence="3" id="KW-1185">Reference proteome</keyword>
<reference evidence="2" key="3">
    <citation type="submission" date="2025-08" db="UniProtKB">
        <authorList>
            <consortium name="Ensembl"/>
        </authorList>
    </citation>
    <scope>IDENTIFICATION</scope>
</reference>
<evidence type="ECO:0000313" key="3">
    <source>
        <dbReference type="Proteomes" id="UP000265140"/>
    </source>
</evidence>
<dbReference type="PANTHER" id="PTHR37984:SF12">
    <property type="entry name" value="RIBONUCLEASE H"/>
    <property type="match status" value="1"/>
</dbReference>
<reference evidence="3" key="1">
    <citation type="journal article" date="2014" name="PLoS ONE">
        <title>The genome and linkage map of the northern pike (Esox lucius): conserved synteny revealed between the salmonid sister group and the Neoteleostei.</title>
        <authorList>
            <person name="Rondeau E.B."/>
            <person name="Minkley D.R."/>
            <person name="Leong J.S."/>
            <person name="Messmer A.M."/>
            <person name="Jantzen J.R."/>
            <person name="von Schalburg K.R."/>
            <person name="Lemon C."/>
            <person name="Bird N.H."/>
            <person name="Koop B.F."/>
        </authorList>
    </citation>
    <scope>NUCLEOTIDE SEQUENCE</scope>
</reference>
<proteinExistence type="predicted"/>
<dbReference type="PROSITE" id="PS50994">
    <property type="entry name" value="INTEGRASE"/>
    <property type="match status" value="1"/>
</dbReference>
<evidence type="ECO:0000259" key="1">
    <source>
        <dbReference type="PROSITE" id="PS50994"/>
    </source>
</evidence>
<reference evidence="2" key="2">
    <citation type="submission" date="2020-02" db="EMBL/GenBank/DDBJ databases">
        <title>Esox lucius (northern pike) genome, fEsoLuc1, primary haplotype.</title>
        <authorList>
            <person name="Myers G."/>
            <person name="Karagic N."/>
            <person name="Meyer A."/>
            <person name="Pippel M."/>
            <person name="Reichard M."/>
            <person name="Winkler S."/>
            <person name="Tracey A."/>
            <person name="Sims Y."/>
            <person name="Howe K."/>
            <person name="Rhie A."/>
            <person name="Formenti G."/>
            <person name="Durbin R."/>
            <person name="Fedrigo O."/>
            <person name="Jarvis E.D."/>
        </authorList>
    </citation>
    <scope>NUCLEOTIDE SEQUENCE [LARGE SCALE GENOMIC DNA]</scope>
</reference>
<reference evidence="2" key="4">
    <citation type="submission" date="2025-09" db="UniProtKB">
        <authorList>
            <consortium name="Ensembl"/>
        </authorList>
    </citation>
    <scope>IDENTIFICATION</scope>
</reference>
<dbReference type="Ensembl" id="ENSELUT00000065470.2">
    <property type="protein sequence ID" value="ENSELUP00000076648.2"/>
    <property type="gene ID" value="ENSELUG00000025437.2"/>
</dbReference>
<dbReference type="PANTHER" id="PTHR37984">
    <property type="entry name" value="PROTEIN CBG26694"/>
    <property type="match status" value="1"/>
</dbReference>